<evidence type="ECO:0000313" key="2">
    <source>
        <dbReference type="EMBL" id="GHH71216.1"/>
    </source>
</evidence>
<evidence type="ECO:0000313" key="3">
    <source>
        <dbReference type="Proteomes" id="UP000617734"/>
    </source>
</evidence>
<dbReference type="EMBL" id="BNBO01000015">
    <property type="protein sequence ID" value="GHH71216.1"/>
    <property type="molecule type" value="Genomic_DNA"/>
</dbReference>
<organism evidence="2 3">
    <name type="scientific">Kitasatospora indigofera</name>
    <dbReference type="NCBI Taxonomy" id="67307"/>
    <lineage>
        <taxon>Bacteria</taxon>
        <taxon>Bacillati</taxon>
        <taxon>Actinomycetota</taxon>
        <taxon>Actinomycetes</taxon>
        <taxon>Kitasatosporales</taxon>
        <taxon>Streptomycetaceae</taxon>
        <taxon>Kitasatospora</taxon>
    </lineage>
</organism>
<name>A0A919KTB7_9ACTN</name>
<sequence length="372" mass="40451">MGSQLPQNSARLRLVGQQADVTRADGTRVDGTRAVDTPATGLPPAGQPGPVPPGAEERPPAEAPAAAQPQVARINPAGSFDEALNAAIEASGLSLDRIRAALADRGVRVSVTTLSYWRRGRSQPERAASLHAVHLLEELLGFPHEGLSALLGPPRPRGRWATAPTTGSLRIEDVWPGQQQIADVFTELDAPPVGELERLSIHDAYYVDAEHRGHLLRMRQVVRATVSGVARCLVVHKADEGATGCPEITSVRHARLGRVRRRPENGLVVAELMLDRPLGLGDSTVFEYEVEIPSDGPTTVYGRRFAVPVREYVLQVHFDPAAVPAHCERYDRSPGEEVDRRREQLWIGASASAHVLAPDQQPGEVGIRWEWE</sequence>
<dbReference type="CDD" id="cd00093">
    <property type="entry name" value="HTH_XRE"/>
    <property type="match status" value="1"/>
</dbReference>
<feature type="compositionally biased region" description="Basic and acidic residues" evidence="1">
    <location>
        <begin position="22"/>
        <end position="33"/>
    </location>
</feature>
<feature type="region of interest" description="Disordered" evidence="1">
    <location>
        <begin position="1"/>
        <end position="69"/>
    </location>
</feature>
<dbReference type="InterPro" id="IPR001387">
    <property type="entry name" value="Cro/C1-type_HTH"/>
</dbReference>
<feature type="compositionally biased region" description="Polar residues" evidence="1">
    <location>
        <begin position="1"/>
        <end position="10"/>
    </location>
</feature>
<protein>
    <submittedName>
        <fullName evidence="2">Uncharacterized protein</fullName>
    </submittedName>
</protein>
<gene>
    <name evidence="2" type="ORF">GCM10018781_32130</name>
</gene>
<dbReference type="AlphaFoldDB" id="A0A919KTB7"/>
<keyword evidence="3" id="KW-1185">Reference proteome</keyword>
<reference evidence="2" key="1">
    <citation type="journal article" date="2014" name="Int. J. Syst. Evol. Microbiol.">
        <title>Complete genome sequence of Corynebacterium casei LMG S-19264T (=DSM 44701T), isolated from a smear-ripened cheese.</title>
        <authorList>
            <consortium name="US DOE Joint Genome Institute (JGI-PGF)"/>
            <person name="Walter F."/>
            <person name="Albersmeier A."/>
            <person name="Kalinowski J."/>
            <person name="Ruckert C."/>
        </authorList>
    </citation>
    <scope>NUCLEOTIDE SEQUENCE</scope>
    <source>
        <strain evidence="2">JCM 4646</strain>
    </source>
</reference>
<proteinExistence type="predicted"/>
<dbReference type="Proteomes" id="UP000617734">
    <property type="component" value="Unassembled WGS sequence"/>
</dbReference>
<reference evidence="2" key="2">
    <citation type="submission" date="2020-09" db="EMBL/GenBank/DDBJ databases">
        <authorList>
            <person name="Sun Q."/>
            <person name="Ohkuma M."/>
        </authorList>
    </citation>
    <scope>NUCLEOTIDE SEQUENCE</scope>
    <source>
        <strain evidence="2">JCM 4646</strain>
    </source>
</reference>
<evidence type="ECO:0000256" key="1">
    <source>
        <dbReference type="SAM" id="MobiDB-lite"/>
    </source>
</evidence>
<comment type="caution">
    <text evidence="2">The sequence shown here is derived from an EMBL/GenBank/DDBJ whole genome shotgun (WGS) entry which is preliminary data.</text>
</comment>
<accession>A0A919KTB7</accession>